<dbReference type="PANTHER" id="PTHR43527">
    <property type="entry name" value="4-DIPHOSPHOCYTIDYL-2-C-METHYL-D-ERYTHRITOL KINASE, CHLOROPLASTIC"/>
    <property type="match status" value="1"/>
</dbReference>
<name>A0A5N5LDC8_9ROSI</name>
<feature type="domain" description="GHMP kinase N-terminal" evidence="6">
    <location>
        <begin position="74"/>
        <end position="149"/>
    </location>
</feature>
<keyword evidence="5" id="KW-0732">Signal</keyword>
<dbReference type="InterPro" id="IPR006204">
    <property type="entry name" value="GHMP_kinase_N_dom"/>
</dbReference>
<keyword evidence="2" id="KW-0547">Nucleotide-binding</keyword>
<dbReference type="GO" id="GO:0005524">
    <property type="term" value="F:ATP binding"/>
    <property type="evidence" value="ECO:0007669"/>
    <property type="project" value="UniProtKB-KW"/>
</dbReference>
<evidence type="ECO:0000256" key="5">
    <source>
        <dbReference type="SAM" id="SignalP"/>
    </source>
</evidence>
<accession>A0A5N5LDC8</accession>
<proteinExistence type="inferred from homology"/>
<dbReference type="GO" id="GO:0016114">
    <property type="term" value="P:terpenoid biosynthetic process"/>
    <property type="evidence" value="ECO:0007669"/>
    <property type="project" value="InterPro"/>
</dbReference>
<gene>
    <name evidence="7" type="ORF">DKX38_013708</name>
</gene>
<keyword evidence="4" id="KW-0067">ATP-binding</keyword>
<keyword evidence="1" id="KW-0808">Transferase</keyword>
<evidence type="ECO:0000313" key="7">
    <source>
        <dbReference type="EMBL" id="KAB5540734.1"/>
    </source>
</evidence>
<dbReference type="HAMAP" id="MF_00061">
    <property type="entry name" value="IspE"/>
    <property type="match status" value="1"/>
</dbReference>
<dbReference type="Pfam" id="PF00288">
    <property type="entry name" value="GHMP_kinases_N"/>
    <property type="match status" value="1"/>
</dbReference>
<sequence>MKWINRLLFQGSLFSHLVNVFLRITCKREDGYHDLTSLFHVINLGDVIKFSLSPSKSIDRLLTNVPGVPLTEDNLIIKALNLYRKKTGTDNLFWIHLDKKMPTGEGLGGGSSDATTALWVANQFSGCPATEKELQEWSSEIGSNIPFFFSHGTTYCTGRGEIVQDIPSLVPLDKKIVLLKPPPPPPPNKHVQLAEKFTSQTDPLTLLEKISRNGIFKDVCINDLVEAHNSWDWLTRSSTIHIYDEDEYQDVFVSGKVLVVLPCRMTKLGKLISVAILTTQFFSIAEANFINREADHWYQHPASSSTICEPPPEFSRSIQ</sequence>
<protein>
    <recommendedName>
        <fullName evidence="6">GHMP kinase N-terminal domain-containing protein</fullName>
    </recommendedName>
</protein>
<dbReference type="GO" id="GO:0009507">
    <property type="term" value="C:chloroplast"/>
    <property type="evidence" value="ECO:0007669"/>
    <property type="project" value="TreeGrafter"/>
</dbReference>
<dbReference type="GO" id="GO:0050515">
    <property type="term" value="F:4-(cytidine 5'-diphospho)-2-C-methyl-D-erythritol kinase activity"/>
    <property type="evidence" value="ECO:0007669"/>
    <property type="project" value="InterPro"/>
</dbReference>
<evidence type="ECO:0000256" key="2">
    <source>
        <dbReference type="ARBA" id="ARBA00022741"/>
    </source>
</evidence>
<evidence type="ECO:0000256" key="1">
    <source>
        <dbReference type="ARBA" id="ARBA00022679"/>
    </source>
</evidence>
<evidence type="ECO:0000259" key="6">
    <source>
        <dbReference type="Pfam" id="PF00288"/>
    </source>
</evidence>
<dbReference type="Proteomes" id="UP000326939">
    <property type="component" value="Chromosome 9"/>
</dbReference>
<dbReference type="EMBL" id="VDCV01000009">
    <property type="protein sequence ID" value="KAB5540734.1"/>
    <property type="molecule type" value="Genomic_DNA"/>
</dbReference>
<dbReference type="PANTHER" id="PTHR43527:SF2">
    <property type="entry name" value="4-DIPHOSPHOCYTIDYL-2-C-METHYL-D-ERYTHRITOL KINASE, CHLOROPLASTIC"/>
    <property type="match status" value="1"/>
</dbReference>
<feature type="chain" id="PRO_5024456340" description="GHMP kinase N-terminal domain-containing protein" evidence="5">
    <location>
        <begin position="16"/>
        <end position="319"/>
    </location>
</feature>
<dbReference type="InterPro" id="IPR020568">
    <property type="entry name" value="Ribosomal_Su5_D2-typ_SF"/>
</dbReference>
<dbReference type="FunFam" id="3.30.230.10:FF:000045">
    <property type="entry name" value="4-diphosphocytidyl-2-C-methyl-D-erythritol kinase, chloroplastic"/>
    <property type="match status" value="1"/>
</dbReference>
<keyword evidence="3" id="KW-0418">Kinase</keyword>
<keyword evidence="8" id="KW-1185">Reference proteome</keyword>
<evidence type="ECO:0000256" key="3">
    <source>
        <dbReference type="ARBA" id="ARBA00022777"/>
    </source>
</evidence>
<dbReference type="Gene3D" id="3.30.230.10">
    <property type="match status" value="1"/>
</dbReference>
<organism evidence="7 8">
    <name type="scientific">Salix brachista</name>
    <dbReference type="NCBI Taxonomy" id="2182728"/>
    <lineage>
        <taxon>Eukaryota</taxon>
        <taxon>Viridiplantae</taxon>
        <taxon>Streptophyta</taxon>
        <taxon>Embryophyta</taxon>
        <taxon>Tracheophyta</taxon>
        <taxon>Spermatophyta</taxon>
        <taxon>Magnoliopsida</taxon>
        <taxon>eudicotyledons</taxon>
        <taxon>Gunneridae</taxon>
        <taxon>Pentapetalae</taxon>
        <taxon>rosids</taxon>
        <taxon>fabids</taxon>
        <taxon>Malpighiales</taxon>
        <taxon>Salicaceae</taxon>
        <taxon>Saliceae</taxon>
        <taxon>Salix</taxon>
    </lineage>
</organism>
<evidence type="ECO:0000256" key="4">
    <source>
        <dbReference type="ARBA" id="ARBA00022840"/>
    </source>
</evidence>
<reference evidence="8" key="1">
    <citation type="journal article" date="2019" name="Gigascience">
        <title>De novo genome assembly of the endangered Acer yangbiense, a plant species with extremely small populations endemic to Yunnan Province, China.</title>
        <authorList>
            <person name="Yang J."/>
            <person name="Wariss H.M."/>
            <person name="Tao L."/>
            <person name="Zhang R."/>
            <person name="Yun Q."/>
            <person name="Hollingsworth P."/>
            <person name="Dao Z."/>
            <person name="Luo G."/>
            <person name="Guo H."/>
            <person name="Ma Y."/>
            <person name="Sun W."/>
        </authorList>
    </citation>
    <scope>NUCLEOTIDE SEQUENCE [LARGE SCALE GENOMIC DNA]</scope>
    <source>
        <strain evidence="8">cv. br00</strain>
    </source>
</reference>
<comment type="caution">
    <text evidence="7">The sequence shown here is derived from an EMBL/GenBank/DDBJ whole genome shotgun (WGS) entry which is preliminary data.</text>
</comment>
<dbReference type="SUPFAM" id="SSF54211">
    <property type="entry name" value="Ribosomal protein S5 domain 2-like"/>
    <property type="match status" value="1"/>
</dbReference>
<feature type="signal peptide" evidence="5">
    <location>
        <begin position="1"/>
        <end position="15"/>
    </location>
</feature>
<dbReference type="AlphaFoldDB" id="A0A5N5LDC8"/>
<dbReference type="InterPro" id="IPR014721">
    <property type="entry name" value="Ribsml_uS5_D2-typ_fold_subgr"/>
</dbReference>
<dbReference type="InterPro" id="IPR004424">
    <property type="entry name" value="IspE"/>
</dbReference>
<evidence type="ECO:0000313" key="8">
    <source>
        <dbReference type="Proteomes" id="UP000326939"/>
    </source>
</evidence>